<dbReference type="PROSITE" id="PS00463">
    <property type="entry name" value="ZN2_CY6_FUNGAL_1"/>
    <property type="match status" value="1"/>
</dbReference>
<evidence type="ECO:0000259" key="3">
    <source>
        <dbReference type="PROSITE" id="PS50048"/>
    </source>
</evidence>
<name>A0A1Y2DTV5_9PEZI</name>
<keyword evidence="5" id="KW-1185">Reference proteome</keyword>
<dbReference type="RefSeq" id="XP_040713901.1">
    <property type="nucleotide sequence ID" value="XM_040854324.1"/>
</dbReference>
<dbReference type="OrthoDB" id="2943660at2759"/>
<dbReference type="PANTHER" id="PTHR47256:SF1">
    <property type="entry name" value="ZN(II)2CYS6 TRANSCRIPTION FACTOR (EUROFUNG)"/>
    <property type="match status" value="1"/>
</dbReference>
<keyword evidence="1" id="KW-0539">Nucleus</keyword>
<feature type="region of interest" description="Disordered" evidence="2">
    <location>
        <begin position="1"/>
        <end position="59"/>
    </location>
</feature>
<reference evidence="4 5" key="1">
    <citation type="submission" date="2016-07" db="EMBL/GenBank/DDBJ databases">
        <title>Pervasive Adenine N6-methylation of Active Genes in Fungi.</title>
        <authorList>
            <consortium name="DOE Joint Genome Institute"/>
            <person name="Mondo S.J."/>
            <person name="Dannebaum R.O."/>
            <person name="Kuo R.C."/>
            <person name="Labutti K."/>
            <person name="Haridas S."/>
            <person name="Kuo A."/>
            <person name="Salamov A."/>
            <person name="Ahrendt S.R."/>
            <person name="Lipzen A."/>
            <person name="Sullivan W."/>
            <person name="Andreopoulos W.B."/>
            <person name="Clum A."/>
            <person name="Lindquist E."/>
            <person name="Daum C."/>
            <person name="Ramamoorthy G.K."/>
            <person name="Gryganskyi A."/>
            <person name="Culley D."/>
            <person name="Magnuson J.K."/>
            <person name="James T.Y."/>
            <person name="O'Malley M.A."/>
            <person name="Stajich J.E."/>
            <person name="Spatafora J.W."/>
            <person name="Visel A."/>
            <person name="Grigoriev I.V."/>
        </authorList>
    </citation>
    <scope>NUCLEOTIDE SEQUENCE [LARGE SCALE GENOMIC DNA]</scope>
    <source>
        <strain evidence="4 5">CBS 129021</strain>
    </source>
</reference>
<dbReference type="SMART" id="SM00066">
    <property type="entry name" value="GAL4"/>
    <property type="match status" value="1"/>
</dbReference>
<dbReference type="InParanoid" id="A0A1Y2DTV5"/>
<dbReference type="SUPFAM" id="SSF57701">
    <property type="entry name" value="Zn2/Cys6 DNA-binding domain"/>
    <property type="match status" value="1"/>
</dbReference>
<dbReference type="Gene3D" id="4.10.240.10">
    <property type="entry name" value="Zn(2)-C6 fungal-type DNA-binding domain"/>
    <property type="match status" value="1"/>
</dbReference>
<protein>
    <recommendedName>
        <fullName evidence="3">Zn(2)-C6 fungal-type domain-containing protein</fullName>
    </recommendedName>
</protein>
<proteinExistence type="predicted"/>
<dbReference type="CDD" id="cd00067">
    <property type="entry name" value="GAL4"/>
    <property type="match status" value="1"/>
</dbReference>
<evidence type="ECO:0000256" key="1">
    <source>
        <dbReference type="ARBA" id="ARBA00023242"/>
    </source>
</evidence>
<sequence>MSSERNHETVLPLSYDEAFHSPPMEPHDSSNSLSLRPLLPRPPSDGAEPPPGPGLVLPQPKRRAVLAACNQCRKKRSKCGGQRPACDRCAKLNIDCEYETTGEETHSDALKRRFSELQEKHHTYEELIQILRTRPSSDVGPILQRLRAGEDVGDIVNIVREGDLLLQLDKVPCRHEFLFVPIMPDSLHSTKNSTIHVTNSTVQSVVARREFSKRNRGHRTLLTA</sequence>
<gene>
    <name evidence="4" type="ORF">BCR38DRAFT_232081</name>
</gene>
<dbReference type="InterPro" id="IPR053187">
    <property type="entry name" value="Notoamide_regulator"/>
</dbReference>
<dbReference type="Proteomes" id="UP000193689">
    <property type="component" value="Unassembled WGS sequence"/>
</dbReference>
<evidence type="ECO:0000313" key="5">
    <source>
        <dbReference type="Proteomes" id="UP000193689"/>
    </source>
</evidence>
<feature type="compositionally biased region" description="Low complexity" evidence="2">
    <location>
        <begin position="29"/>
        <end position="38"/>
    </location>
</feature>
<dbReference type="GeneID" id="63770536"/>
<dbReference type="STRING" id="1141098.A0A1Y2DTV5"/>
<dbReference type="EMBL" id="MCFJ01000009">
    <property type="protein sequence ID" value="ORY62065.1"/>
    <property type="molecule type" value="Genomic_DNA"/>
</dbReference>
<dbReference type="GO" id="GO:0008270">
    <property type="term" value="F:zinc ion binding"/>
    <property type="evidence" value="ECO:0007669"/>
    <property type="project" value="InterPro"/>
</dbReference>
<dbReference type="AlphaFoldDB" id="A0A1Y2DTV5"/>
<evidence type="ECO:0000256" key="2">
    <source>
        <dbReference type="SAM" id="MobiDB-lite"/>
    </source>
</evidence>
<feature type="compositionally biased region" description="Pro residues" evidence="2">
    <location>
        <begin position="39"/>
        <end position="53"/>
    </location>
</feature>
<comment type="caution">
    <text evidence="4">The sequence shown here is derived from an EMBL/GenBank/DDBJ whole genome shotgun (WGS) entry which is preliminary data.</text>
</comment>
<organism evidence="4 5">
    <name type="scientific">Pseudomassariella vexata</name>
    <dbReference type="NCBI Taxonomy" id="1141098"/>
    <lineage>
        <taxon>Eukaryota</taxon>
        <taxon>Fungi</taxon>
        <taxon>Dikarya</taxon>
        <taxon>Ascomycota</taxon>
        <taxon>Pezizomycotina</taxon>
        <taxon>Sordariomycetes</taxon>
        <taxon>Xylariomycetidae</taxon>
        <taxon>Amphisphaeriales</taxon>
        <taxon>Pseudomassariaceae</taxon>
        <taxon>Pseudomassariella</taxon>
    </lineage>
</organism>
<evidence type="ECO:0000313" key="4">
    <source>
        <dbReference type="EMBL" id="ORY62065.1"/>
    </source>
</evidence>
<accession>A0A1Y2DTV5</accession>
<dbReference type="InterPro" id="IPR036864">
    <property type="entry name" value="Zn2-C6_fun-type_DNA-bd_sf"/>
</dbReference>
<feature type="domain" description="Zn(2)-C6 fungal-type" evidence="3">
    <location>
        <begin position="68"/>
        <end position="98"/>
    </location>
</feature>
<dbReference type="GO" id="GO:0000981">
    <property type="term" value="F:DNA-binding transcription factor activity, RNA polymerase II-specific"/>
    <property type="evidence" value="ECO:0007669"/>
    <property type="project" value="InterPro"/>
</dbReference>
<dbReference type="InterPro" id="IPR001138">
    <property type="entry name" value="Zn2Cys6_DnaBD"/>
</dbReference>
<dbReference type="PANTHER" id="PTHR47256">
    <property type="entry name" value="ZN(II)2CYS6 TRANSCRIPTION FACTOR (EUROFUNG)-RELATED"/>
    <property type="match status" value="1"/>
</dbReference>
<dbReference type="Pfam" id="PF00172">
    <property type="entry name" value="Zn_clus"/>
    <property type="match status" value="1"/>
</dbReference>
<dbReference type="PROSITE" id="PS50048">
    <property type="entry name" value="ZN2_CY6_FUNGAL_2"/>
    <property type="match status" value="1"/>
</dbReference>